<dbReference type="GO" id="GO:0010165">
    <property type="term" value="P:response to X-ray"/>
    <property type="evidence" value="ECO:0007669"/>
    <property type="project" value="TreeGrafter"/>
</dbReference>
<protein>
    <submittedName>
        <fullName evidence="2">Uncharacterized protein</fullName>
    </submittedName>
</protein>
<feature type="compositionally biased region" description="Low complexity" evidence="1">
    <location>
        <begin position="165"/>
        <end position="190"/>
    </location>
</feature>
<comment type="caution">
    <text evidence="2">The sequence shown here is derived from an EMBL/GenBank/DDBJ whole genome shotgun (WGS) entry which is preliminary data.</text>
</comment>
<keyword evidence="3" id="KW-1185">Reference proteome</keyword>
<evidence type="ECO:0000313" key="3">
    <source>
        <dbReference type="Proteomes" id="UP000242146"/>
    </source>
</evidence>
<evidence type="ECO:0000313" key="2">
    <source>
        <dbReference type="EMBL" id="ORX58908.1"/>
    </source>
</evidence>
<feature type="compositionally biased region" description="Basic residues" evidence="1">
    <location>
        <begin position="225"/>
        <end position="242"/>
    </location>
</feature>
<dbReference type="PANTHER" id="PTHR28559">
    <property type="entry name" value="DNA REPAIR PROTEIN XRCC4"/>
    <property type="match status" value="1"/>
</dbReference>
<dbReference type="Proteomes" id="UP000242146">
    <property type="component" value="Unassembled WGS sequence"/>
</dbReference>
<dbReference type="InterPro" id="IPR014751">
    <property type="entry name" value="XRCC4-like_C"/>
</dbReference>
<sequence length="242" mass="26178">MTLLGFHQLGLSFQIGSLSLTRVPSDQHHQAWKRWLDITTSQSQSMAENQDALAKENALLTESNNKLHTMNEDLALQKTKNDRDIIGKFTELLNAKKRKIRELQAQLNHLPAEPALDHPPPSPPPARPRKKQKQRATTTASLSSPLSATQPVQHTSSASSAMKPAIASSSATSASSLGPSSSHISKASSSTAPVKISSFTVISDDDLDGDNLDDFDSLLNTSQAKTRKMANPKSKLNGKKPV</sequence>
<dbReference type="PANTHER" id="PTHR28559:SF1">
    <property type="entry name" value="DNA REPAIR PROTEIN XRCC4"/>
    <property type="match status" value="1"/>
</dbReference>
<feature type="compositionally biased region" description="Low complexity" evidence="1">
    <location>
        <begin position="135"/>
        <end position="149"/>
    </location>
</feature>
<dbReference type="GO" id="GO:0006310">
    <property type="term" value="P:DNA recombination"/>
    <property type="evidence" value="ECO:0007669"/>
    <property type="project" value="InterPro"/>
</dbReference>
<dbReference type="EMBL" id="MCGT01000006">
    <property type="protein sequence ID" value="ORX58908.1"/>
    <property type="molecule type" value="Genomic_DNA"/>
</dbReference>
<dbReference type="InterPro" id="IPR010585">
    <property type="entry name" value="DNA_repair_prot_XRCC4"/>
</dbReference>
<accession>A0A1X2GQE5</accession>
<dbReference type="GO" id="GO:0006303">
    <property type="term" value="P:double-strand break repair via nonhomologous end joining"/>
    <property type="evidence" value="ECO:0007669"/>
    <property type="project" value="TreeGrafter"/>
</dbReference>
<gene>
    <name evidence="2" type="ORF">DM01DRAFT_1209121</name>
</gene>
<dbReference type="GO" id="GO:0003677">
    <property type="term" value="F:DNA binding"/>
    <property type="evidence" value="ECO:0007669"/>
    <property type="project" value="InterPro"/>
</dbReference>
<dbReference type="SUPFAM" id="SSF58022">
    <property type="entry name" value="XRCC4, C-terminal oligomerization domain"/>
    <property type="match status" value="1"/>
</dbReference>
<evidence type="ECO:0000256" key="1">
    <source>
        <dbReference type="SAM" id="MobiDB-lite"/>
    </source>
</evidence>
<proteinExistence type="predicted"/>
<reference evidence="2 3" key="1">
    <citation type="submission" date="2016-07" db="EMBL/GenBank/DDBJ databases">
        <title>Pervasive Adenine N6-methylation of Active Genes in Fungi.</title>
        <authorList>
            <consortium name="DOE Joint Genome Institute"/>
            <person name="Mondo S.J."/>
            <person name="Dannebaum R.O."/>
            <person name="Kuo R.C."/>
            <person name="Labutti K."/>
            <person name="Haridas S."/>
            <person name="Kuo A."/>
            <person name="Salamov A."/>
            <person name="Ahrendt S.R."/>
            <person name="Lipzen A."/>
            <person name="Sullivan W."/>
            <person name="Andreopoulos W.B."/>
            <person name="Clum A."/>
            <person name="Lindquist E."/>
            <person name="Daum C."/>
            <person name="Ramamoorthy G.K."/>
            <person name="Gryganskyi A."/>
            <person name="Culley D."/>
            <person name="Magnuson J.K."/>
            <person name="James T.Y."/>
            <person name="O'Malley M.A."/>
            <person name="Stajich J.E."/>
            <person name="Spatafora J.W."/>
            <person name="Visel A."/>
            <person name="Grigoriev I.V."/>
        </authorList>
    </citation>
    <scope>NUCLEOTIDE SEQUENCE [LARGE SCALE GENOMIC DNA]</scope>
    <source>
        <strain evidence="2 3">NRRL 3301</strain>
    </source>
</reference>
<organism evidence="2 3">
    <name type="scientific">Hesseltinella vesiculosa</name>
    <dbReference type="NCBI Taxonomy" id="101127"/>
    <lineage>
        <taxon>Eukaryota</taxon>
        <taxon>Fungi</taxon>
        <taxon>Fungi incertae sedis</taxon>
        <taxon>Mucoromycota</taxon>
        <taxon>Mucoromycotina</taxon>
        <taxon>Mucoromycetes</taxon>
        <taxon>Mucorales</taxon>
        <taxon>Cunninghamellaceae</taxon>
        <taxon>Hesseltinella</taxon>
    </lineage>
</organism>
<feature type="compositionally biased region" description="Acidic residues" evidence="1">
    <location>
        <begin position="203"/>
        <end position="216"/>
    </location>
</feature>
<dbReference type="GO" id="GO:0005958">
    <property type="term" value="C:DNA-dependent protein kinase-DNA ligase 4 complex"/>
    <property type="evidence" value="ECO:0007669"/>
    <property type="project" value="TreeGrafter"/>
</dbReference>
<dbReference type="STRING" id="101127.A0A1X2GQE5"/>
<feature type="compositionally biased region" description="Pro residues" evidence="1">
    <location>
        <begin position="117"/>
        <end position="126"/>
    </location>
</feature>
<feature type="region of interest" description="Disordered" evidence="1">
    <location>
        <begin position="111"/>
        <end position="242"/>
    </location>
</feature>
<dbReference type="OrthoDB" id="8064436at2759"/>
<feature type="compositionally biased region" description="Polar residues" evidence="1">
    <location>
        <begin position="150"/>
        <end position="160"/>
    </location>
</feature>
<dbReference type="Gene3D" id="1.20.5.370">
    <property type="match status" value="1"/>
</dbReference>
<dbReference type="AlphaFoldDB" id="A0A1X2GQE5"/>
<name>A0A1X2GQE5_9FUNG</name>
<dbReference type="GO" id="GO:0032807">
    <property type="term" value="C:DNA ligase IV complex"/>
    <property type="evidence" value="ECO:0007669"/>
    <property type="project" value="TreeGrafter"/>
</dbReference>